<protein>
    <submittedName>
        <fullName evidence="2">Uncharacterized protein</fullName>
    </submittedName>
</protein>
<dbReference type="GeneID" id="64661565"/>
<evidence type="ECO:0000256" key="1">
    <source>
        <dbReference type="SAM" id="MobiDB-lite"/>
    </source>
</evidence>
<feature type="region of interest" description="Disordered" evidence="1">
    <location>
        <begin position="44"/>
        <end position="88"/>
    </location>
</feature>
<reference evidence="2" key="1">
    <citation type="journal article" date="2020" name="New Phytol.">
        <title>Comparative genomics reveals dynamic genome evolution in host specialist ectomycorrhizal fungi.</title>
        <authorList>
            <person name="Lofgren L.A."/>
            <person name="Nguyen N.H."/>
            <person name="Vilgalys R."/>
            <person name="Ruytinx J."/>
            <person name="Liao H.L."/>
            <person name="Branco S."/>
            <person name="Kuo A."/>
            <person name="LaButti K."/>
            <person name="Lipzen A."/>
            <person name="Andreopoulos W."/>
            <person name="Pangilinan J."/>
            <person name="Riley R."/>
            <person name="Hundley H."/>
            <person name="Na H."/>
            <person name="Barry K."/>
            <person name="Grigoriev I.V."/>
            <person name="Stajich J.E."/>
            <person name="Kennedy P.G."/>
        </authorList>
    </citation>
    <scope>NUCLEOTIDE SEQUENCE</scope>
    <source>
        <strain evidence="2">FC203</strain>
    </source>
</reference>
<accession>A0AAD4E3K0</accession>
<comment type="caution">
    <text evidence="2">The sequence shown here is derived from an EMBL/GenBank/DDBJ whole genome shotgun (WGS) entry which is preliminary data.</text>
</comment>
<gene>
    <name evidence="2" type="ORF">F5891DRAFT_1190260</name>
</gene>
<proteinExistence type="predicted"/>
<name>A0AAD4E3K0_9AGAM</name>
<dbReference type="EMBL" id="JABBWK010000035">
    <property type="protein sequence ID" value="KAG1899065.1"/>
    <property type="molecule type" value="Genomic_DNA"/>
</dbReference>
<dbReference type="RefSeq" id="XP_041224641.1">
    <property type="nucleotide sequence ID" value="XM_041367267.1"/>
</dbReference>
<sequence>MTRSRSRLGATLNNNSPSWLSPIINHELSPLTSIVSSRGDLRTRTSNDAHISTDSDSTDSSCKTHANPKMSSKAAHIEQSSANKPPFLTMGEVTPEALRSWEMGCAQFFMHKNVAEDDMVKKIAWGMQDLRIQDWCLMNQEEMDLMTFKEYMAEVRRVWLPSGWADIVRCKMLASMQGQCPFSEWAIDVQSQNTLL</sequence>
<evidence type="ECO:0000313" key="3">
    <source>
        <dbReference type="Proteomes" id="UP001195769"/>
    </source>
</evidence>
<dbReference type="AlphaFoldDB" id="A0AAD4E3K0"/>
<evidence type="ECO:0000313" key="2">
    <source>
        <dbReference type="EMBL" id="KAG1899065.1"/>
    </source>
</evidence>
<dbReference type="Proteomes" id="UP001195769">
    <property type="component" value="Unassembled WGS sequence"/>
</dbReference>
<keyword evidence="3" id="KW-1185">Reference proteome</keyword>
<feature type="compositionally biased region" description="Basic and acidic residues" evidence="1">
    <location>
        <begin position="44"/>
        <end position="53"/>
    </location>
</feature>
<organism evidence="2 3">
    <name type="scientific">Suillus fuscotomentosus</name>
    <dbReference type="NCBI Taxonomy" id="1912939"/>
    <lineage>
        <taxon>Eukaryota</taxon>
        <taxon>Fungi</taxon>
        <taxon>Dikarya</taxon>
        <taxon>Basidiomycota</taxon>
        <taxon>Agaricomycotina</taxon>
        <taxon>Agaricomycetes</taxon>
        <taxon>Agaricomycetidae</taxon>
        <taxon>Boletales</taxon>
        <taxon>Suillineae</taxon>
        <taxon>Suillaceae</taxon>
        <taxon>Suillus</taxon>
    </lineage>
</organism>